<accession>A0A7W7VW16</accession>
<dbReference type="AlphaFoldDB" id="A0A7W7VW16"/>
<gene>
    <name evidence="3" type="ORF">FHR34_003232</name>
</gene>
<dbReference type="EMBL" id="JACHJV010000001">
    <property type="protein sequence ID" value="MBB4924239.1"/>
    <property type="molecule type" value="Genomic_DNA"/>
</dbReference>
<keyword evidence="1" id="KW-1133">Transmembrane helix</keyword>
<proteinExistence type="predicted"/>
<dbReference type="Pfam" id="PF13796">
    <property type="entry name" value="Sensor"/>
    <property type="match status" value="1"/>
</dbReference>
<organism evidence="3 4">
    <name type="scientific">Kitasatospora kifunensis</name>
    <name type="common">Streptomyces kifunensis</name>
    <dbReference type="NCBI Taxonomy" id="58351"/>
    <lineage>
        <taxon>Bacteria</taxon>
        <taxon>Bacillati</taxon>
        <taxon>Actinomycetota</taxon>
        <taxon>Actinomycetes</taxon>
        <taxon>Kitasatosporales</taxon>
        <taxon>Streptomycetaceae</taxon>
        <taxon>Kitasatospora</taxon>
    </lineage>
</organism>
<dbReference type="Proteomes" id="UP000540506">
    <property type="component" value="Unassembled WGS sequence"/>
</dbReference>
<protein>
    <recommendedName>
        <fullName evidence="2">Putative sensor domain-containing protein</fullName>
    </recommendedName>
</protein>
<reference evidence="3 4" key="1">
    <citation type="submission" date="2020-08" db="EMBL/GenBank/DDBJ databases">
        <title>Sequencing the genomes of 1000 actinobacteria strains.</title>
        <authorList>
            <person name="Klenk H.-P."/>
        </authorList>
    </citation>
    <scope>NUCLEOTIDE SEQUENCE [LARGE SCALE GENOMIC DNA]</scope>
    <source>
        <strain evidence="3 4">DSM 41654</strain>
    </source>
</reference>
<evidence type="ECO:0000259" key="2">
    <source>
        <dbReference type="Pfam" id="PF13796"/>
    </source>
</evidence>
<evidence type="ECO:0000256" key="1">
    <source>
        <dbReference type="SAM" id="Phobius"/>
    </source>
</evidence>
<keyword evidence="1" id="KW-0472">Membrane</keyword>
<comment type="caution">
    <text evidence="3">The sequence shown here is derived from an EMBL/GenBank/DDBJ whole genome shotgun (WGS) entry which is preliminary data.</text>
</comment>
<feature type="transmembrane region" description="Helical" evidence="1">
    <location>
        <begin position="204"/>
        <end position="224"/>
    </location>
</feature>
<feature type="transmembrane region" description="Helical" evidence="1">
    <location>
        <begin position="150"/>
        <end position="172"/>
    </location>
</feature>
<name>A0A7W7VW16_KITKI</name>
<evidence type="ECO:0000313" key="3">
    <source>
        <dbReference type="EMBL" id="MBB4924239.1"/>
    </source>
</evidence>
<dbReference type="RefSeq" id="WP_184936218.1">
    <property type="nucleotide sequence ID" value="NZ_JACHJV010000001.1"/>
</dbReference>
<keyword evidence="1" id="KW-0812">Transmembrane</keyword>
<feature type="domain" description="Putative sensor" evidence="2">
    <location>
        <begin position="48"/>
        <end position="240"/>
    </location>
</feature>
<keyword evidence="4" id="KW-1185">Reference proteome</keyword>
<sequence length="242" mass="26584">MTTNSAPSAYFDAAPGAYDDADGRDEQFEVPYFWRGPFARETYREFGYILTSLFTAIIGFVWTLPLFAAGVGTVMTFLGLPVLALLLAGARGLGAVERGRVARQLGVRLAAPRPVQPARDGFWARITGQLCDPAGWKAVAYHVVMLPWHVFSFVLTVVLWAVGLALALLPAYNWVFPTYTNRPGAQLFNYTVNGVQHDYYLSHFWQVGGASLVGILLLFVTARVTHLLTNVSRGAAWALLRG</sequence>
<feature type="transmembrane region" description="Helical" evidence="1">
    <location>
        <begin position="74"/>
        <end position="94"/>
    </location>
</feature>
<dbReference type="InterPro" id="IPR025828">
    <property type="entry name" value="Put_sensor_dom"/>
</dbReference>
<feature type="transmembrane region" description="Helical" evidence="1">
    <location>
        <begin position="46"/>
        <end position="68"/>
    </location>
</feature>
<evidence type="ECO:0000313" key="4">
    <source>
        <dbReference type="Proteomes" id="UP000540506"/>
    </source>
</evidence>